<feature type="signal peptide" evidence="2">
    <location>
        <begin position="1"/>
        <end position="19"/>
    </location>
</feature>
<comment type="caution">
    <text evidence="3">The sequence shown here is derived from an EMBL/GenBank/DDBJ whole genome shotgun (WGS) entry which is preliminary data.</text>
</comment>
<sequence length="274" mass="28674">MKIFVLAVAWLGGINAATANPQGEDAKLIQENHRVQCITYLSTYLASVRSRVQPSIPTFDKDDRRNTQTTFFTSMIHAGELDDSPTSNGQAGPEIASGTFGPLYTNTPAIPSSLGTNKPDPGNKKGSEGASGTHRSFFTDTSNTGRILFTSDSHDGLDIALGTYGPLLTDTSALSTTTTGDLTSGNLEEPGVVSGTYGPFYTDTLALPTLAATHDSTSTGQERPDVASGTYSPFYRGTPTLRRTKSTTGDDTSATIAVAESGSLVATDTLTSAN</sequence>
<evidence type="ECO:0000313" key="3">
    <source>
        <dbReference type="EMBL" id="KAH7234218.1"/>
    </source>
</evidence>
<reference evidence="3" key="1">
    <citation type="journal article" date="2021" name="Nat. Commun.">
        <title>Genetic determinants of endophytism in the Arabidopsis root mycobiome.</title>
        <authorList>
            <person name="Mesny F."/>
            <person name="Miyauchi S."/>
            <person name="Thiergart T."/>
            <person name="Pickel B."/>
            <person name="Atanasova L."/>
            <person name="Karlsson M."/>
            <person name="Huettel B."/>
            <person name="Barry K.W."/>
            <person name="Haridas S."/>
            <person name="Chen C."/>
            <person name="Bauer D."/>
            <person name="Andreopoulos W."/>
            <person name="Pangilinan J."/>
            <person name="LaButti K."/>
            <person name="Riley R."/>
            <person name="Lipzen A."/>
            <person name="Clum A."/>
            <person name="Drula E."/>
            <person name="Henrissat B."/>
            <person name="Kohler A."/>
            <person name="Grigoriev I.V."/>
            <person name="Martin F.M."/>
            <person name="Hacquard S."/>
        </authorList>
    </citation>
    <scope>NUCLEOTIDE SEQUENCE</scope>
    <source>
        <strain evidence="3">FSSC 5 MPI-SDFR-AT-0091</strain>
    </source>
</reference>
<evidence type="ECO:0000313" key="4">
    <source>
        <dbReference type="Proteomes" id="UP000736672"/>
    </source>
</evidence>
<accession>A0A9P9G8L8</accession>
<feature type="region of interest" description="Disordered" evidence="1">
    <location>
        <begin position="215"/>
        <end position="249"/>
    </location>
</feature>
<dbReference type="OrthoDB" id="5100044at2759"/>
<dbReference type="AlphaFoldDB" id="A0A9P9G8L8"/>
<name>A0A9P9G8L8_FUSSL</name>
<dbReference type="EMBL" id="JAGTJS010000026">
    <property type="protein sequence ID" value="KAH7234218.1"/>
    <property type="molecule type" value="Genomic_DNA"/>
</dbReference>
<feature type="chain" id="PRO_5040240053" evidence="2">
    <location>
        <begin position="20"/>
        <end position="274"/>
    </location>
</feature>
<keyword evidence="4" id="KW-1185">Reference proteome</keyword>
<dbReference type="Proteomes" id="UP000736672">
    <property type="component" value="Unassembled WGS sequence"/>
</dbReference>
<protein>
    <submittedName>
        <fullName evidence="3">Uncharacterized protein</fullName>
    </submittedName>
</protein>
<feature type="compositionally biased region" description="Polar residues" evidence="1">
    <location>
        <begin position="104"/>
        <end position="116"/>
    </location>
</feature>
<keyword evidence="2" id="KW-0732">Signal</keyword>
<proteinExistence type="predicted"/>
<evidence type="ECO:0000256" key="2">
    <source>
        <dbReference type="SAM" id="SignalP"/>
    </source>
</evidence>
<feature type="region of interest" description="Disordered" evidence="1">
    <location>
        <begin position="79"/>
        <end position="138"/>
    </location>
</feature>
<organism evidence="3 4">
    <name type="scientific">Fusarium solani</name>
    <name type="common">Filamentous fungus</name>
    <dbReference type="NCBI Taxonomy" id="169388"/>
    <lineage>
        <taxon>Eukaryota</taxon>
        <taxon>Fungi</taxon>
        <taxon>Dikarya</taxon>
        <taxon>Ascomycota</taxon>
        <taxon>Pezizomycotina</taxon>
        <taxon>Sordariomycetes</taxon>
        <taxon>Hypocreomycetidae</taxon>
        <taxon>Hypocreales</taxon>
        <taxon>Nectriaceae</taxon>
        <taxon>Fusarium</taxon>
        <taxon>Fusarium solani species complex</taxon>
    </lineage>
</organism>
<evidence type="ECO:0000256" key="1">
    <source>
        <dbReference type="SAM" id="MobiDB-lite"/>
    </source>
</evidence>
<gene>
    <name evidence="3" type="ORF">B0J15DRAFT_538953</name>
</gene>